<keyword evidence="2" id="KW-1185">Reference proteome</keyword>
<dbReference type="EMBL" id="BNEA01000015">
    <property type="protein sequence ID" value="GHI53698.1"/>
    <property type="molecule type" value="Genomic_DNA"/>
</dbReference>
<dbReference type="Gene3D" id="3.60.10.10">
    <property type="entry name" value="Endonuclease/exonuclease/phosphatase"/>
    <property type="match status" value="1"/>
</dbReference>
<dbReference type="Proteomes" id="UP000646738">
    <property type="component" value="Unassembled WGS sequence"/>
</dbReference>
<proteinExistence type="predicted"/>
<reference evidence="2" key="1">
    <citation type="submission" date="2023-07" db="EMBL/GenBank/DDBJ databases">
        <title>Whole genome shotgun sequence of Streptomyces achromogenes subsp. rubradiris NBRC 14000.</title>
        <authorList>
            <person name="Komaki H."/>
            <person name="Tamura T."/>
        </authorList>
    </citation>
    <scope>NUCLEOTIDE SEQUENCE [LARGE SCALE GENOMIC DNA]</scope>
    <source>
        <strain evidence="2">NBRC 14000</strain>
    </source>
</reference>
<evidence type="ECO:0000313" key="2">
    <source>
        <dbReference type="Proteomes" id="UP000646738"/>
    </source>
</evidence>
<name>A0ABQ3RCW7_STRRR</name>
<gene>
    <name evidence="1" type="ORF">Srubr_35440</name>
</gene>
<dbReference type="RefSeq" id="WP_189989475.1">
    <property type="nucleotide sequence ID" value="NZ_BNCB01000001.1"/>
</dbReference>
<sequence>MTTLNVLTFNLSNPGRSLAARQLAYLAARPESVLVLTGTAHSAGCDLIAGRFRAAGYHVVYPRPERGERGVMVVSRLAVHPRIATTPYLPHRCVWVTVDTDTEPVDIIGLYVPLRGPTDREMARKRRSSRE</sequence>
<dbReference type="InterPro" id="IPR036691">
    <property type="entry name" value="Endo/exonu/phosph_ase_sf"/>
</dbReference>
<accession>A0ABQ3RCW7</accession>
<dbReference type="SUPFAM" id="SSF56219">
    <property type="entry name" value="DNase I-like"/>
    <property type="match status" value="1"/>
</dbReference>
<comment type="caution">
    <text evidence="1">The sequence shown here is derived from an EMBL/GenBank/DDBJ whole genome shotgun (WGS) entry which is preliminary data.</text>
</comment>
<organism evidence="1 2">
    <name type="scientific">Streptomyces rubradiris</name>
    <name type="common">Streptomyces achromogenes subsp. rubradiris</name>
    <dbReference type="NCBI Taxonomy" id="285531"/>
    <lineage>
        <taxon>Bacteria</taxon>
        <taxon>Bacillati</taxon>
        <taxon>Actinomycetota</taxon>
        <taxon>Actinomycetes</taxon>
        <taxon>Kitasatosporales</taxon>
        <taxon>Streptomycetaceae</taxon>
        <taxon>Streptomyces</taxon>
    </lineage>
</organism>
<evidence type="ECO:0000313" key="1">
    <source>
        <dbReference type="EMBL" id="GHI53698.1"/>
    </source>
</evidence>
<protein>
    <submittedName>
        <fullName evidence="1">Uncharacterized protein</fullName>
    </submittedName>
</protein>